<gene>
    <name evidence="8" type="ORF">PNOK_0727700</name>
</gene>
<dbReference type="InterPro" id="IPR016069">
    <property type="entry name" value="Translin_C"/>
</dbReference>
<sequence>MNLVDLSLLNELLDNDIEIREKIKDNVHDFEKKTRAIIGVLSKIHGTPSDSIPELVNSVKPLLVNCSESIATLAELIPDNEYWRYNYLWSNTLRSAVFATVLVEYLSSGRLLSQAGAAELLGIKNQWNTRILIQAEDYLHALITLSNELSRWAVNAVTLGDFERPIRISIFVKDLFAGFSMLNLKNDLLRRRFDSLKYDVKKIEEVVYDVSLRKLADPKGVTYGEETECAR</sequence>
<dbReference type="EMBL" id="NBII01000007">
    <property type="protein sequence ID" value="PAV17213.1"/>
    <property type="molecule type" value="Genomic_DNA"/>
</dbReference>
<dbReference type="Pfam" id="PF01997">
    <property type="entry name" value="Translin"/>
    <property type="match status" value="1"/>
</dbReference>
<dbReference type="GO" id="GO:0005737">
    <property type="term" value="C:cytoplasm"/>
    <property type="evidence" value="ECO:0007669"/>
    <property type="project" value="UniProtKB-SubCell"/>
</dbReference>
<keyword evidence="4" id="KW-0963">Cytoplasm</keyword>
<evidence type="ECO:0000256" key="3">
    <source>
        <dbReference type="ARBA" id="ARBA00005902"/>
    </source>
</evidence>
<evidence type="ECO:0000313" key="9">
    <source>
        <dbReference type="Proteomes" id="UP000217199"/>
    </source>
</evidence>
<evidence type="ECO:0000256" key="4">
    <source>
        <dbReference type="ARBA" id="ARBA00022490"/>
    </source>
</evidence>
<dbReference type="OrthoDB" id="829at2759"/>
<dbReference type="Gene3D" id="1.20.58.190">
    <property type="entry name" value="Translin, domain 1"/>
    <property type="match status" value="1"/>
</dbReference>
<keyword evidence="7" id="KW-0539">Nucleus</keyword>
<dbReference type="GO" id="GO:0005634">
    <property type="term" value="C:nucleus"/>
    <property type="evidence" value="ECO:0007669"/>
    <property type="project" value="UniProtKB-SubCell"/>
</dbReference>
<dbReference type="AlphaFoldDB" id="A0A286UC93"/>
<dbReference type="FunCoup" id="A0A286UC93">
    <property type="interactions" value="821"/>
</dbReference>
<dbReference type="CDD" id="cd14819">
    <property type="entry name" value="Translin"/>
    <property type="match status" value="1"/>
</dbReference>
<evidence type="ECO:0000256" key="6">
    <source>
        <dbReference type="ARBA" id="ARBA00023125"/>
    </source>
</evidence>
<dbReference type="GO" id="GO:0003697">
    <property type="term" value="F:single-stranded DNA binding"/>
    <property type="evidence" value="ECO:0007669"/>
    <property type="project" value="InterPro"/>
</dbReference>
<dbReference type="Proteomes" id="UP000217199">
    <property type="component" value="Unassembled WGS sequence"/>
</dbReference>
<dbReference type="GO" id="GO:0016070">
    <property type="term" value="P:RNA metabolic process"/>
    <property type="evidence" value="ECO:0007669"/>
    <property type="project" value="InterPro"/>
</dbReference>
<accession>A0A286UC93</accession>
<protein>
    <submittedName>
        <fullName evidence="8">Translin</fullName>
    </submittedName>
</protein>
<dbReference type="InterPro" id="IPR036081">
    <property type="entry name" value="Translin_sf"/>
</dbReference>
<evidence type="ECO:0000256" key="7">
    <source>
        <dbReference type="ARBA" id="ARBA00023242"/>
    </source>
</evidence>
<dbReference type="InterPro" id="IPR033956">
    <property type="entry name" value="Translin"/>
</dbReference>
<name>A0A286UC93_9AGAM</name>
<dbReference type="InterPro" id="IPR002848">
    <property type="entry name" value="Translin_fam"/>
</dbReference>
<dbReference type="PANTHER" id="PTHR10741">
    <property type="entry name" value="TRANSLIN AND TRANSLIN ASSOCIATED PROTEIN X"/>
    <property type="match status" value="1"/>
</dbReference>
<dbReference type="GO" id="GO:0043565">
    <property type="term" value="F:sequence-specific DNA binding"/>
    <property type="evidence" value="ECO:0007669"/>
    <property type="project" value="InterPro"/>
</dbReference>
<organism evidence="8 9">
    <name type="scientific">Pyrrhoderma noxium</name>
    <dbReference type="NCBI Taxonomy" id="2282107"/>
    <lineage>
        <taxon>Eukaryota</taxon>
        <taxon>Fungi</taxon>
        <taxon>Dikarya</taxon>
        <taxon>Basidiomycota</taxon>
        <taxon>Agaricomycotina</taxon>
        <taxon>Agaricomycetes</taxon>
        <taxon>Hymenochaetales</taxon>
        <taxon>Hymenochaetaceae</taxon>
        <taxon>Pyrrhoderma</taxon>
    </lineage>
</organism>
<dbReference type="GO" id="GO:0003723">
    <property type="term" value="F:RNA binding"/>
    <property type="evidence" value="ECO:0007669"/>
    <property type="project" value="UniProtKB-KW"/>
</dbReference>
<reference evidence="8 9" key="1">
    <citation type="journal article" date="2017" name="Mol. Ecol.">
        <title>Comparative and population genomic landscape of Phellinus noxius: A hypervariable fungus causing root rot in trees.</title>
        <authorList>
            <person name="Chung C.L."/>
            <person name="Lee T.J."/>
            <person name="Akiba M."/>
            <person name="Lee H.H."/>
            <person name="Kuo T.H."/>
            <person name="Liu D."/>
            <person name="Ke H.M."/>
            <person name="Yokoi T."/>
            <person name="Roa M.B."/>
            <person name="Lu M.J."/>
            <person name="Chang Y.Y."/>
            <person name="Ann P.J."/>
            <person name="Tsai J.N."/>
            <person name="Chen C.Y."/>
            <person name="Tzean S.S."/>
            <person name="Ota Y."/>
            <person name="Hattori T."/>
            <person name="Sahashi N."/>
            <person name="Liou R.F."/>
            <person name="Kikuchi T."/>
            <person name="Tsai I.J."/>
        </authorList>
    </citation>
    <scope>NUCLEOTIDE SEQUENCE [LARGE SCALE GENOMIC DNA]</scope>
    <source>
        <strain evidence="8 9">FFPRI411160</strain>
    </source>
</reference>
<proteinExistence type="inferred from homology"/>
<comment type="similarity">
    <text evidence="3">Belongs to the translin family.</text>
</comment>
<evidence type="ECO:0000256" key="1">
    <source>
        <dbReference type="ARBA" id="ARBA00004123"/>
    </source>
</evidence>
<dbReference type="Gene3D" id="1.20.58.200">
    <property type="entry name" value="Translin, domain 2"/>
    <property type="match status" value="1"/>
</dbReference>
<keyword evidence="6" id="KW-0238">DNA-binding</keyword>
<keyword evidence="9" id="KW-1185">Reference proteome</keyword>
<dbReference type="InParanoid" id="A0A286UC93"/>
<evidence type="ECO:0000256" key="5">
    <source>
        <dbReference type="ARBA" id="ARBA00022884"/>
    </source>
</evidence>
<dbReference type="FunFam" id="1.20.58.200:FF:000002">
    <property type="entry name" value="Putative translin"/>
    <property type="match status" value="1"/>
</dbReference>
<comment type="subcellular location">
    <subcellularLocation>
        <location evidence="2">Cytoplasm</location>
    </subcellularLocation>
    <subcellularLocation>
        <location evidence="1">Nucleus</location>
    </subcellularLocation>
</comment>
<dbReference type="STRING" id="2282107.A0A286UC93"/>
<evidence type="ECO:0000313" key="8">
    <source>
        <dbReference type="EMBL" id="PAV17213.1"/>
    </source>
</evidence>
<comment type="caution">
    <text evidence="8">The sequence shown here is derived from an EMBL/GenBank/DDBJ whole genome shotgun (WGS) entry which is preliminary data.</text>
</comment>
<dbReference type="InterPro" id="IPR016068">
    <property type="entry name" value="Translin_N"/>
</dbReference>
<dbReference type="SUPFAM" id="SSF74784">
    <property type="entry name" value="Translin"/>
    <property type="match status" value="1"/>
</dbReference>
<evidence type="ECO:0000256" key="2">
    <source>
        <dbReference type="ARBA" id="ARBA00004496"/>
    </source>
</evidence>
<keyword evidence="5" id="KW-0694">RNA-binding</keyword>